<proteinExistence type="predicted"/>
<accession>A0A4P7UK49</accession>
<feature type="signal peptide" evidence="2">
    <location>
        <begin position="1"/>
        <end position="21"/>
    </location>
</feature>
<keyword evidence="1 2" id="KW-0732">Signal</keyword>
<evidence type="ECO:0000313" key="4">
    <source>
        <dbReference type="EMBL" id="QCC86803.1"/>
    </source>
</evidence>
<evidence type="ECO:0000313" key="5">
    <source>
        <dbReference type="Proteomes" id="UP000297065"/>
    </source>
</evidence>
<dbReference type="EMBL" id="CP036295">
    <property type="protein sequence ID" value="QCC86803.1"/>
    <property type="molecule type" value="Genomic_DNA"/>
</dbReference>
<dbReference type="Proteomes" id="UP000297065">
    <property type="component" value="Chromosome"/>
</dbReference>
<gene>
    <name evidence="4" type="ORF">DDIC_13115</name>
</gene>
<feature type="domain" description="Outer membrane protein beta-barrel" evidence="3">
    <location>
        <begin position="7"/>
        <end position="205"/>
    </location>
</feature>
<dbReference type="Gene3D" id="2.40.160.20">
    <property type="match status" value="1"/>
</dbReference>
<evidence type="ECO:0000259" key="3">
    <source>
        <dbReference type="Pfam" id="PF13505"/>
    </source>
</evidence>
<name>A0A4P7UK49_DESDE</name>
<dbReference type="RefSeq" id="WP_136400853.1">
    <property type="nucleotide sequence ID" value="NZ_CP036295.1"/>
</dbReference>
<feature type="chain" id="PRO_5020345244" evidence="2">
    <location>
        <begin position="22"/>
        <end position="221"/>
    </location>
</feature>
<dbReference type="Pfam" id="PF13505">
    <property type="entry name" value="OMP_b-brl"/>
    <property type="match status" value="1"/>
</dbReference>
<protein>
    <submittedName>
        <fullName evidence="4">Porin family protein</fullName>
    </submittedName>
</protein>
<dbReference type="InterPro" id="IPR027385">
    <property type="entry name" value="Beta-barrel_OMP"/>
</dbReference>
<evidence type="ECO:0000256" key="1">
    <source>
        <dbReference type="ARBA" id="ARBA00022729"/>
    </source>
</evidence>
<sequence>MFKRMVFAIALIFALSAPAMAEVNGVYGGLKFLDSIQSTGATSHSKNFDYFGIDTYGQNTVGGGVFAGYDFYPKFNAPFRVEVEYDMRSSARTEWSGTKNTRTGSIDATWNVNTLFANAYWDFHNSSKFTPYIGGGLGMGFINSNYDIHGRNGESMSASSMNTVFAWNVGAGCSYAFTDNVSADLAYRYVGLGKNKTSYNDDSITTNPAMNEVSLGLRLTF</sequence>
<dbReference type="AlphaFoldDB" id="A0A4P7UK49"/>
<evidence type="ECO:0000256" key="2">
    <source>
        <dbReference type="SAM" id="SignalP"/>
    </source>
</evidence>
<dbReference type="OrthoDB" id="5451288at2"/>
<dbReference type="InterPro" id="IPR011250">
    <property type="entry name" value="OMP/PagP_B-barrel"/>
</dbReference>
<organism evidence="4 5">
    <name type="scientific">Desulfovibrio desulfuricans</name>
    <dbReference type="NCBI Taxonomy" id="876"/>
    <lineage>
        <taxon>Bacteria</taxon>
        <taxon>Pseudomonadati</taxon>
        <taxon>Thermodesulfobacteriota</taxon>
        <taxon>Desulfovibrionia</taxon>
        <taxon>Desulfovibrionales</taxon>
        <taxon>Desulfovibrionaceae</taxon>
        <taxon>Desulfovibrio</taxon>
    </lineage>
</organism>
<reference evidence="4 5" key="1">
    <citation type="submission" date="2019-02" db="EMBL/GenBank/DDBJ databases">
        <title>Complete Genome Sequence of Desulfovibrio desulfuricans IC1, a Sulfonate Utilizing Anaerobe.</title>
        <authorList>
            <person name="Day L.A."/>
            <person name="De Leon K.B."/>
            <person name="Wall J.D."/>
        </authorList>
    </citation>
    <scope>NUCLEOTIDE SEQUENCE [LARGE SCALE GENOMIC DNA]</scope>
    <source>
        <strain evidence="4 5">IC1</strain>
    </source>
</reference>
<dbReference type="SUPFAM" id="SSF56925">
    <property type="entry name" value="OMPA-like"/>
    <property type="match status" value="1"/>
</dbReference>